<feature type="domain" description="Peptidase M48" evidence="8">
    <location>
        <begin position="114"/>
        <end position="286"/>
    </location>
</feature>
<evidence type="ECO:0000256" key="5">
    <source>
        <dbReference type="ARBA" id="ARBA00022833"/>
    </source>
</evidence>
<dbReference type="InterPro" id="IPR051156">
    <property type="entry name" value="Mito/Outer_Membr_Metalloprot"/>
</dbReference>
<dbReference type="EMBL" id="JAHESE010000034">
    <property type="protein sequence ID" value="MBT1711465.1"/>
    <property type="molecule type" value="Genomic_DNA"/>
</dbReference>
<evidence type="ECO:0000259" key="8">
    <source>
        <dbReference type="Pfam" id="PF01435"/>
    </source>
</evidence>
<dbReference type="AlphaFoldDB" id="A0AAP2GW02"/>
<sequence>MRCILTVALVALCCTPAFLQDFNHYKTVQSQGPVPKDFTDRSAAKYAQELTNLSRDKEETRREHRGRKKFYLESTFNLDEFLGSGNVLFNDEISVYTSGVLQEVLKPYPALQSKLRVYTVKSPVTNAFTTNNGIIFINLGLLARLENEAQLAFVLGHEATHYEKKHVINSYVNNVVIEESRDYRKVSSSDKEYAKSSYSRELETEADLGAIDIYTRSAYSKDSVGSIFDVLRNGDHPIFWTRFDKRTFESGRYIFPDTLVARSVKSTYPQEDDDALNTHPDVRKRKRVVARKFRDGGPGDLYRVSKTGFEKVRKMARFELCRLYLLEHLYFDALALATSLQEQDPTSVFLKETVAKALYGLAKAKLAEDEYQRQENWAGTEAYLAEFFNRQTAYETSVTAMRELNKCLEAAPDNKEIALMLNDLIRSLAAEQEDLEESFVRTASEKDVPELEYPYTQYAFLDFKDSDKFFDRFDNQIAIVRKEIAEDKKISRKKKKVKVKEKPLEVNKVVVVNPIYKKIDARKKQRVRHIEAEEVLLNIDEKIGVAAGKLDLSSEVINPNNLTSGSIRTMQSNSILNDWIDEQMRSEKLQVSSIYNEITTLADSYKTDHFVWMGGVTVTRKRRGKMWLVLASAAVPPAAPLLIPLVFTPKGRNLYFSLVFNVRTQALEVVDVRSMSVRDNANILQSNIYYTLLKLKKTKVKV</sequence>
<evidence type="ECO:0000313" key="9">
    <source>
        <dbReference type="EMBL" id="MBT1711465.1"/>
    </source>
</evidence>
<evidence type="ECO:0000256" key="7">
    <source>
        <dbReference type="SAM" id="SignalP"/>
    </source>
</evidence>
<feature type="signal peptide" evidence="7">
    <location>
        <begin position="1"/>
        <end position="19"/>
    </location>
</feature>
<dbReference type="Gene3D" id="3.30.2010.10">
    <property type="entry name" value="Metalloproteases ('zincins'), catalytic domain"/>
    <property type="match status" value="1"/>
</dbReference>
<evidence type="ECO:0000256" key="1">
    <source>
        <dbReference type="ARBA" id="ARBA00001947"/>
    </source>
</evidence>
<organism evidence="9 10">
    <name type="scientific">Dawidia cretensis</name>
    <dbReference type="NCBI Taxonomy" id="2782350"/>
    <lineage>
        <taxon>Bacteria</taxon>
        <taxon>Pseudomonadati</taxon>
        <taxon>Bacteroidota</taxon>
        <taxon>Cytophagia</taxon>
        <taxon>Cytophagales</taxon>
        <taxon>Chryseotaleaceae</taxon>
        <taxon>Dawidia</taxon>
    </lineage>
</organism>
<keyword evidence="6" id="KW-0482">Metalloprotease</keyword>
<dbReference type="GO" id="GO:0051603">
    <property type="term" value="P:proteolysis involved in protein catabolic process"/>
    <property type="evidence" value="ECO:0007669"/>
    <property type="project" value="TreeGrafter"/>
</dbReference>
<dbReference type="PANTHER" id="PTHR22726">
    <property type="entry name" value="METALLOENDOPEPTIDASE OMA1"/>
    <property type="match status" value="1"/>
</dbReference>
<evidence type="ECO:0000256" key="2">
    <source>
        <dbReference type="ARBA" id="ARBA00022670"/>
    </source>
</evidence>
<evidence type="ECO:0000313" key="10">
    <source>
        <dbReference type="Proteomes" id="UP001319080"/>
    </source>
</evidence>
<comment type="cofactor">
    <cofactor evidence="1">
        <name>Zn(2+)</name>
        <dbReference type="ChEBI" id="CHEBI:29105"/>
    </cofactor>
</comment>
<dbReference type="RefSeq" id="WP_254087037.1">
    <property type="nucleotide sequence ID" value="NZ_JAHESE010000034.1"/>
</dbReference>
<keyword evidence="5" id="KW-0862">Zinc</keyword>
<dbReference type="GO" id="GO:0004222">
    <property type="term" value="F:metalloendopeptidase activity"/>
    <property type="evidence" value="ECO:0007669"/>
    <property type="project" value="InterPro"/>
</dbReference>
<name>A0AAP2GW02_9BACT</name>
<dbReference type="Proteomes" id="UP001319080">
    <property type="component" value="Unassembled WGS sequence"/>
</dbReference>
<dbReference type="InterPro" id="IPR001915">
    <property type="entry name" value="Peptidase_M48"/>
</dbReference>
<accession>A0AAP2GW02</accession>
<proteinExistence type="predicted"/>
<keyword evidence="3" id="KW-0479">Metal-binding</keyword>
<dbReference type="Pfam" id="PF01435">
    <property type="entry name" value="Peptidase_M48"/>
    <property type="match status" value="1"/>
</dbReference>
<protein>
    <submittedName>
        <fullName evidence="9">M48 family metallopeptidase</fullName>
    </submittedName>
</protein>
<keyword evidence="10" id="KW-1185">Reference proteome</keyword>
<comment type="caution">
    <text evidence="9">The sequence shown here is derived from an EMBL/GenBank/DDBJ whole genome shotgun (WGS) entry which is preliminary data.</text>
</comment>
<dbReference type="CDD" id="cd07324">
    <property type="entry name" value="M48C_Oma1-like"/>
    <property type="match status" value="1"/>
</dbReference>
<keyword evidence="7" id="KW-0732">Signal</keyword>
<dbReference type="GO" id="GO:0016020">
    <property type="term" value="C:membrane"/>
    <property type="evidence" value="ECO:0007669"/>
    <property type="project" value="TreeGrafter"/>
</dbReference>
<evidence type="ECO:0000256" key="4">
    <source>
        <dbReference type="ARBA" id="ARBA00022801"/>
    </source>
</evidence>
<dbReference type="PANTHER" id="PTHR22726:SF1">
    <property type="entry name" value="METALLOENDOPEPTIDASE OMA1, MITOCHONDRIAL"/>
    <property type="match status" value="1"/>
</dbReference>
<dbReference type="GO" id="GO:0046872">
    <property type="term" value="F:metal ion binding"/>
    <property type="evidence" value="ECO:0007669"/>
    <property type="project" value="UniProtKB-KW"/>
</dbReference>
<gene>
    <name evidence="9" type="ORF">KK062_24695</name>
</gene>
<evidence type="ECO:0000256" key="6">
    <source>
        <dbReference type="ARBA" id="ARBA00023049"/>
    </source>
</evidence>
<keyword evidence="2" id="KW-0645">Protease</keyword>
<reference evidence="9 10" key="1">
    <citation type="submission" date="2021-05" db="EMBL/GenBank/DDBJ databases">
        <title>A Polyphasic approach of four new species of the genus Ohtaekwangia: Ohtaekwangia histidinii sp. nov., Ohtaekwangia cretensis sp. nov., Ohtaekwangia indiensis sp. nov., Ohtaekwangia reichenbachii sp. nov. from diverse environment.</title>
        <authorList>
            <person name="Octaviana S."/>
        </authorList>
    </citation>
    <scope>NUCLEOTIDE SEQUENCE [LARGE SCALE GENOMIC DNA]</scope>
    <source>
        <strain evidence="9 10">PWU5</strain>
    </source>
</reference>
<keyword evidence="4" id="KW-0378">Hydrolase</keyword>
<evidence type="ECO:0000256" key="3">
    <source>
        <dbReference type="ARBA" id="ARBA00022723"/>
    </source>
</evidence>
<feature type="chain" id="PRO_5043034504" evidence="7">
    <location>
        <begin position="20"/>
        <end position="702"/>
    </location>
</feature>